<comment type="pathway">
    <text evidence="8">Cofactor biosynthesis; adenosylcobalamin biosynthesis; precorrin-2 from uroporphyrinogen III: step 1/1.</text>
</comment>
<evidence type="ECO:0000313" key="11">
    <source>
        <dbReference type="EMBL" id="NAW63713.1"/>
    </source>
</evidence>
<evidence type="ECO:0000259" key="10">
    <source>
        <dbReference type="Pfam" id="PF00590"/>
    </source>
</evidence>
<dbReference type="PANTHER" id="PTHR45790:SF1">
    <property type="entry name" value="SIROHEME SYNTHASE"/>
    <property type="match status" value="1"/>
</dbReference>
<dbReference type="Proteomes" id="UP000465712">
    <property type="component" value="Unassembled WGS sequence"/>
</dbReference>
<dbReference type="FunFam" id="3.40.1010.10:FF:000001">
    <property type="entry name" value="Siroheme synthase"/>
    <property type="match status" value="1"/>
</dbReference>
<keyword evidence="5" id="KW-0949">S-adenosyl-L-methionine</keyword>
<comment type="similarity">
    <text evidence="1">Belongs to the precorrin methyltransferase family.</text>
</comment>
<evidence type="ECO:0000256" key="8">
    <source>
        <dbReference type="ARBA" id="ARBA00060548"/>
    </source>
</evidence>
<dbReference type="InterPro" id="IPR003043">
    <property type="entry name" value="Uropor_MeTrfase_CS"/>
</dbReference>
<organism evidence="11 12">
    <name type="scientific">Photobacterium halotolerans</name>
    <dbReference type="NCBI Taxonomy" id="265726"/>
    <lineage>
        <taxon>Bacteria</taxon>
        <taxon>Pseudomonadati</taxon>
        <taxon>Pseudomonadota</taxon>
        <taxon>Gammaproteobacteria</taxon>
        <taxon>Vibrionales</taxon>
        <taxon>Vibrionaceae</taxon>
        <taxon>Photobacterium</taxon>
    </lineage>
</organism>
<dbReference type="Pfam" id="PF00590">
    <property type="entry name" value="TP_methylase"/>
    <property type="match status" value="1"/>
</dbReference>
<dbReference type="InterPro" id="IPR014776">
    <property type="entry name" value="4pyrrole_Mease_sub2"/>
</dbReference>
<comment type="pathway">
    <text evidence="7">Porphyrin-containing compound metabolism; siroheme biosynthesis; precorrin-2 from uroporphyrinogen III: step 1/1.</text>
</comment>
<comment type="caution">
    <text evidence="11">The sequence shown here is derived from an EMBL/GenBank/DDBJ whole genome shotgun (WGS) entry which is preliminary data.</text>
</comment>
<dbReference type="GO" id="GO:0032259">
    <property type="term" value="P:methylation"/>
    <property type="evidence" value="ECO:0007669"/>
    <property type="project" value="UniProtKB-KW"/>
</dbReference>
<sequence length="283" mass="29722">MSTAKPMTSTHSTATVTRLQSVPHRPSVSLVGAGPGDPELLTLKALKAIQQAEVLVYDRLVSDAILAMANPDAERIYVGKRCGQPSMKQEAINQVLIEQARQGRYVVRLKGGDPLIFGRGGEEGLALAAEAIPFDFVPGITAAIGCAASTSIPLTHREMSRSVTLVTGHVVSGALPAWAQLIGAGQTIVFYMGLEQAREIHSGLTLGGLSKDTPLAVVIKGCTPEEKVHVSSLGKLTKLGQALKGQSPALLIIGDVVALRATLNQALNCNDATEANPKEVFYG</sequence>
<keyword evidence="3 11" id="KW-0489">Methyltransferase</keyword>
<reference evidence="11 12" key="1">
    <citation type="submission" date="2017-05" db="EMBL/GenBank/DDBJ databases">
        <title>High clonality and local adaptation shapes Vibrionaceae linages within an endangered oasis.</title>
        <authorList>
            <person name="Vazquez-Rosas-Landa M."/>
        </authorList>
    </citation>
    <scope>NUCLEOTIDE SEQUENCE [LARGE SCALE GENOMIC DNA]</scope>
    <source>
        <strain evidence="11 12">P46_P4S1P180</strain>
    </source>
</reference>
<dbReference type="EMBL" id="WXWW01000013">
    <property type="protein sequence ID" value="NAW63713.1"/>
    <property type="molecule type" value="Genomic_DNA"/>
</dbReference>
<feature type="compositionally biased region" description="Polar residues" evidence="9">
    <location>
        <begin position="1"/>
        <end position="20"/>
    </location>
</feature>
<dbReference type="InterPro" id="IPR050161">
    <property type="entry name" value="Siro_Cobalamin_biosynth"/>
</dbReference>
<evidence type="ECO:0000256" key="7">
    <source>
        <dbReference type="ARBA" id="ARBA00025705"/>
    </source>
</evidence>
<dbReference type="PANTHER" id="PTHR45790">
    <property type="entry name" value="SIROHEME SYNTHASE-RELATED"/>
    <property type="match status" value="1"/>
</dbReference>
<keyword evidence="6" id="KW-0627">Porphyrin biosynthesis</keyword>
<dbReference type="NCBIfam" id="NF004790">
    <property type="entry name" value="PRK06136.1"/>
    <property type="match status" value="1"/>
</dbReference>
<dbReference type="Gene3D" id="3.30.950.10">
    <property type="entry name" value="Methyltransferase, Cobalt-precorrin-4 Transmethylase, Domain 2"/>
    <property type="match status" value="1"/>
</dbReference>
<keyword evidence="4 11" id="KW-0808">Transferase</keyword>
<gene>
    <name evidence="11" type="primary">cobA</name>
    <name evidence="11" type="ORF">CAG72_00630</name>
</gene>
<dbReference type="UniPathway" id="UPA00262">
    <property type="reaction ID" value="UER00211"/>
</dbReference>
<dbReference type="Gene3D" id="3.40.1010.10">
    <property type="entry name" value="Cobalt-precorrin-4 Transmethylase, Domain 1"/>
    <property type="match status" value="1"/>
</dbReference>
<proteinExistence type="inferred from homology"/>
<evidence type="ECO:0000256" key="1">
    <source>
        <dbReference type="ARBA" id="ARBA00005879"/>
    </source>
</evidence>
<evidence type="ECO:0000256" key="2">
    <source>
        <dbReference type="ARBA" id="ARBA00012162"/>
    </source>
</evidence>
<dbReference type="InterPro" id="IPR006366">
    <property type="entry name" value="CobA/CysG_C"/>
</dbReference>
<dbReference type="CDD" id="cd11642">
    <property type="entry name" value="SUMT"/>
    <property type="match status" value="1"/>
</dbReference>
<dbReference type="AlphaFoldDB" id="A0A7X4W7Q5"/>
<evidence type="ECO:0000256" key="5">
    <source>
        <dbReference type="ARBA" id="ARBA00022691"/>
    </source>
</evidence>
<evidence type="ECO:0000313" key="12">
    <source>
        <dbReference type="Proteomes" id="UP000465712"/>
    </source>
</evidence>
<dbReference type="NCBIfam" id="TIGR01469">
    <property type="entry name" value="cobA_cysG_Cterm"/>
    <property type="match status" value="1"/>
</dbReference>
<dbReference type="PROSITE" id="PS00839">
    <property type="entry name" value="SUMT_1"/>
    <property type="match status" value="1"/>
</dbReference>
<dbReference type="RefSeq" id="WP_161442076.1">
    <property type="nucleotide sequence ID" value="NZ_WXWW01000013.1"/>
</dbReference>
<accession>A0A7X4W7Q5</accession>
<evidence type="ECO:0000256" key="6">
    <source>
        <dbReference type="ARBA" id="ARBA00023244"/>
    </source>
</evidence>
<dbReference type="GO" id="GO:0004851">
    <property type="term" value="F:uroporphyrin-III C-methyltransferase activity"/>
    <property type="evidence" value="ECO:0007669"/>
    <property type="project" value="UniProtKB-EC"/>
</dbReference>
<dbReference type="SUPFAM" id="SSF53790">
    <property type="entry name" value="Tetrapyrrole methylase"/>
    <property type="match status" value="1"/>
</dbReference>
<feature type="region of interest" description="Disordered" evidence="9">
    <location>
        <begin position="1"/>
        <end position="21"/>
    </location>
</feature>
<dbReference type="InterPro" id="IPR014777">
    <property type="entry name" value="4pyrrole_Mease_sub1"/>
</dbReference>
<evidence type="ECO:0000256" key="9">
    <source>
        <dbReference type="SAM" id="MobiDB-lite"/>
    </source>
</evidence>
<protein>
    <recommendedName>
        <fullName evidence="2">uroporphyrinogen-III C-methyltransferase</fullName>
        <ecNumber evidence="2">2.1.1.107</ecNumber>
    </recommendedName>
</protein>
<dbReference type="InterPro" id="IPR000878">
    <property type="entry name" value="4pyrrol_Mease"/>
</dbReference>
<dbReference type="GO" id="GO:0019354">
    <property type="term" value="P:siroheme biosynthetic process"/>
    <property type="evidence" value="ECO:0007669"/>
    <property type="project" value="UniProtKB-UniPathway"/>
</dbReference>
<dbReference type="InterPro" id="IPR035996">
    <property type="entry name" value="4pyrrol_Methylase_sf"/>
</dbReference>
<name>A0A7X4W7Q5_9GAMM</name>
<dbReference type="EC" id="2.1.1.107" evidence="2"/>
<feature type="domain" description="Tetrapyrrole methylase" evidence="10">
    <location>
        <begin position="28"/>
        <end position="236"/>
    </location>
</feature>
<evidence type="ECO:0000256" key="3">
    <source>
        <dbReference type="ARBA" id="ARBA00022603"/>
    </source>
</evidence>
<evidence type="ECO:0000256" key="4">
    <source>
        <dbReference type="ARBA" id="ARBA00022679"/>
    </source>
</evidence>